<evidence type="ECO:0000256" key="2">
    <source>
        <dbReference type="ARBA" id="ARBA00023125"/>
    </source>
</evidence>
<dbReference type="PANTHER" id="PTHR44688:SF16">
    <property type="entry name" value="DNA-BINDING TRANSCRIPTIONAL ACTIVATOR DEVR_DOSR"/>
    <property type="match status" value="1"/>
</dbReference>
<proteinExistence type="predicted"/>
<dbReference type="SUPFAM" id="SSF46894">
    <property type="entry name" value="C-terminal effector domain of the bipartite response regulators"/>
    <property type="match status" value="1"/>
</dbReference>
<feature type="transmembrane region" description="Helical" evidence="5">
    <location>
        <begin position="126"/>
        <end position="146"/>
    </location>
</feature>
<dbReference type="InterPro" id="IPR036388">
    <property type="entry name" value="WH-like_DNA-bd_sf"/>
</dbReference>
<evidence type="ECO:0000256" key="5">
    <source>
        <dbReference type="SAM" id="Phobius"/>
    </source>
</evidence>
<feature type="transmembrane region" description="Helical" evidence="5">
    <location>
        <begin position="55"/>
        <end position="73"/>
    </location>
</feature>
<evidence type="ECO:0000313" key="7">
    <source>
        <dbReference type="EMBL" id="MBB6479525.1"/>
    </source>
</evidence>
<dbReference type="AlphaFoldDB" id="A0A841R6P6"/>
<dbReference type="InterPro" id="IPR016032">
    <property type="entry name" value="Sig_transdc_resp-reg_C-effctor"/>
</dbReference>
<comment type="caution">
    <text evidence="7">The sequence shown here is derived from an EMBL/GenBank/DDBJ whole genome shotgun (WGS) entry which is preliminary data.</text>
</comment>
<dbReference type="Gene3D" id="1.10.10.10">
    <property type="entry name" value="Winged helix-like DNA-binding domain superfamily/Winged helix DNA-binding domain"/>
    <property type="match status" value="1"/>
</dbReference>
<organism evidence="7 8">
    <name type="scientific">Spirochaeta isovalerica</name>
    <dbReference type="NCBI Taxonomy" id="150"/>
    <lineage>
        <taxon>Bacteria</taxon>
        <taxon>Pseudomonadati</taxon>
        <taxon>Spirochaetota</taxon>
        <taxon>Spirochaetia</taxon>
        <taxon>Spirochaetales</taxon>
        <taxon>Spirochaetaceae</taxon>
        <taxon>Spirochaeta</taxon>
    </lineage>
</organism>
<reference evidence="7 8" key="1">
    <citation type="submission" date="2020-08" db="EMBL/GenBank/DDBJ databases">
        <title>Genomic Encyclopedia of Type Strains, Phase IV (KMG-IV): sequencing the most valuable type-strain genomes for metagenomic binning, comparative biology and taxonomic classification.</title>
        <authorList>
            <person name="Goeker M."/>
        </authorList>
    </citation>
    <scope>NUCLEOTIDE SEQUENCE [LARGE SCALE GENOMIC DNA]</scope>
    <source>
        <strain evidence="7 8">DSM 2461</strain>
    </source>
</reference>
<dbReference type="SMART" id="SM00421">
    <property type="entry name" value="HTH_LUXR"/>
    <property type="match status" value="1"/>
</dbReference>
<feature type="transmembrane region" description="Helical" evidence="5">
    <location>
        <begin position="103"/>
        <end position="119"/>
    </location>
</feature>
<evidence type="ECO:0000256" key="1">
    <source>
        <dbReference type="ARBA" id="ARBA00023015"/>
    </source>
</evidence>
<dbReference type="PANTHER" id="PTHR44688">
    <property type="entry name" value="DNA-BINDING TRANSCRIPTIONAL ACTIVATOR DEVR_DOSR"/>
    <property type="match status" value="1"/>
</dbReference>
<dbReference type="Pfam" id="PF00196">
    <property type="entry name" value="GerE"/>
    <property type="match status" value="1"/>
</dbReference>
<keyword evidence="5" id="KW-0472">Membrane</keyword>
<feature type="coiled-coil region" evidence="4">
    <location>
        <begin position="197"/>
        <end position="224"/>
    </location>
</feature>
<dbReference type="GO" id="GO:0006355">
    <property type="term" value="P:regulation of DNA-templated transcription"/>
    <property type="evidence" value="ECO:0007669"/>
    <property type="project" value="InterPro"/>
</dbReference>
<keyword evidence="8" id="KW-1185">Reference proteome</keyword>
<dbReference type="CDD" id="cd06170">
    <property type="entry name" value="LuxR_C_like"/>
    <property type="match status" value="1"/>
</dbReference>
<protein>
    <submittedName>
        <fullName evidence="7">DNA-binding CsgD family transcriptional regulator</fullName>
    </submittedName>
</protein>
<feature type="domain" description="HTH luxR-type" evidence="6">
    <location>
        <begin position="232"/>
        <end position="290"/>
    </location>
</feature>
<name>A0A841R6P6_9SPIO</name>
<keyword evidence="5" id="KW-0812">Transmembrane</keyword>
<keyword evidence="3" id="KW-0804">Transcription</keyword>
<keyword evidence="4" id="KW-0175">Coiled coil</keyword>
<gene>
    <name evidence="7" type="ORF">HNR50_001183</name>
</gene>
<keyword evidence="1" id="KW-0805">Transcription regulation</keyword>
<feature type="transmembrane region" description="Helical" evidence="5">
    <location>
        <begin position="21"/>
        <end position="43"/>
    </location>
</feature>
<evidence type="ECO:0000259" key="6">
    <source>
        <dbReference type="SMART" id="SM00421"/>
    </source>
</evidence>
<feature type="transmembrane region" description="Helical" evidence="5">
    <location>
        <begin position="78"/>
        <end position="97"/>
    </location>
</feature>
<evidence type="ECO:0000256" key="3">
    <source>
        <dbReference type="ARBA" id="ARBA00023163"/>
    </source>
</evidence>
<accession>A0A841R6P6</accession>
<keyword evidence="5" id="KW-1133">Transmembrane helix</keyword>
<feature type="transmembrane region" description="Helical" evidence="5">
    <location>
        <begin position="152"/>
        <end position="172"/>
    </location>
</feature>
<dbReference type="InterPro" id="IPR000792">
    <property type="entry name" value="Tscrpt_reg_LuxR_C"/>
</dbReference>
<dbReference type="RefSeq" id="WP_184744832.1">
    <property type="nucleotide sequence ID" value="NZ_JACHGJ010000002.1"/>
</dbReference>
<evidence type="ECO:0000313" key="8">
    <source>
        <dbReference type="Proteomes" id="UP000587760"/>
    </source>
</evidence>
<dbReference type="Proteomes" id="UP000587760">
    <property type="component" value="Unassembled WGS sequence"/>
</dbReference>
<dbReference type="GO" id="GO:0003677">
    <property type="term" value="F:DNA binding"/>
    <property type="evidence" value="ECO:0007669"/>
    <property type="project" value="UniProtKB-KW"/>
</dbReference>
<keyword evidence="2 7" id="KW-0238">DNA-binding</keyword>
<evidence type="ECO:0000256" key="4">
    <source>
        <dbReference type="SAM" id="Coils"/>
    </source>
</evidence>
<sequence length="295" mass="34815">MIKEKFTKEDIDNIFQIQKRISIVFSISGIVVTIINILLGFFVSQISFIELFTNNTVYLTLALTIPFIIFSYIPRSSYVVQLVQVLVLFTAFSISVWDQYNGIYGLTFSILAIALMYKYRMLEKRFITKILILYFMLIVFIGFSAWHAGRMVAGLQVVMFMTFFLFICYMVFKSEMDKIISNEKRMKNEILNLVIDRDKLKDRISESQKQFEELEKQYIEFKSTKEPFDFEKCNLTPSEINVIRVLVKFRASNKEISEQLNIKESTVKQHLYRIFNKIGVDNRIQLIDLCEYNFT</sequence>
<dbReference type="EMBL" id="JACHGJ010000002">
    <property type="protein sequence ID" value="MBB6479525.1"/>
    <property type="molecule type" value="Genomic_DNA"/>
</dbReference>